<dbReference type="Pfam" id="PF00505">
    <property type="entry name" value="HMG_box"/>
    <property type="match status" value="1"/>
</dbReference>
<keyword evidence="5" id="KW-1185">Reference proteome</keyword>
<feature type="region of interest" description="Disordered" evidence="3">
    <location>
        <begin position="170"/>
        <end position="230"/>
    </location>
</feature>
<dbReference type="GO" id="GO:0006357">
    <property type="term" value="P:regulation of transcription by RNA polymerase II"/>
    <property type="evidence" value="ECO:0007669"/>
    <property type="project" value="TreeGrafter"/>
</dbReference>
<dbReference type="WBParaSite" id="ACRNAN_Path_307.g1173.t1">
    <property type="protein sequence ID" value="ACRNAN_Path_307.g1173.t1"/>
    <property type="gene ID" value="ACRNAN_Path_307.g1173"/>
</dbReference>
<proteinExistence type="predicted"/>
<evidence type="ECO:0000256" key="1">
    <source>
        <dbReference type="ARBA" id="ARBA00023125"/>
    </source>
</evidence>
<dbReference type="PANTHER" id="PTHR48112">
    <property type="entry name" value="HIGH MOBILITY GROUP PROTEIN DSP1"/>
    <property type="match status" value="1"/>
</dbReference>
<keyword evidence="1 2" id="KW-0238">DNA-binding</keyword>
<evidence type="ECO:0000256" key="3">
    <source>
        <dbReference type="SAM" id="MobiDB-lite"/>
    </source>
</evidence>
<dbReference type="Gene3D" id="1.10.30.10">
    <property type="entry name" value="High mobility group box domain"/>
    <property type="match status" value="2"/>
</dbReference>
<evidence type="ECO:0000256" key="2">
    <source>
        <dbReference type="PROSITE-ProRule" id="PRU00267"/>
    </source>
</evidence>
<dbReference type="InterPro" id="IPR009071">
    <property type="entry name" value="HMG_box_dom"/>
</dbReference>
<dbReference type="PROSITE" id="PS50118">
    <property type="entry name" value="HMG_BOX_2"/>
    <property type="match status" value="2"/>
</dbReference>
<evidence type="ECO:0000259" key="4">
    <source>
        <dbReference type="PROSITE" id="PS50118"/>
    </source>
</evidence>
<reference evidence="6" key="1">
    <citation type="submission" date="2022-11" db="UniProtKB">
        <authorList>
            <consortium name="WormBaseParasite"/>
        </authorList>
    </citation>
    <scope>IDENTIFICATION</scope>
</reference>
<feature type="DNA-binding region" description="HMG box" evidence="2">
    <location>
        <begin position="1"/>
        <end position="65"/>
    </location>
</feature>
<dbReference type="InterPro" id="IPR036910">
    <property type="entry name" value="HMG_box_dom_sf"/>
</dbReference>
<feature type="region of interest" description="Disordered" evidence="3">
    <location>
        <begin position="1"/>
        <end position="23"/>
    </location>
</feature>
<feature type="domain" description="HMG box" evidence="4">
    <location>
        <begin position="98"/>
        <end position="163"/>
    </location>
</feature>
<organism evidence="5 6">
    <name type="scientific">Acrobeloides nanus</name>
    <dbReference type="NCBI Taxonomy" id="290746"/>
    <lineage>
        <taxon>Eukaryota</taxon>
        <taxon>Metazoa</taxon>
        <taxon>Ecdysozoa</taxon>
        <taxon>Nematoda</taxon>
        <taxon>Chromadorea</taxon>
        <taxon>Rhabditida</taxon>
        <taxon>Tylenchina</taxon>
        <taxon>Cephalobomorpha</taxon>
        <taxon>Cephaloboidea</taxon>
        <taxon>Cephalobidae</taxon>
        <taxon>Acrobeloides</taxon>
    </lineage>
</organism>
<dbReference type="Proteomes" id="UP000887540">
    <property type="component" value="Unplaced"/>
</dbReference>
<feature type="domain" description="HMG box" evidence="4">
    <location>
        <begin position="1"/>
        <end position="65"/>
    </location>
</feature>
<keyword evidence="2" id="KW-0539">Nucleus</keyword>
<evidence type="ECO:0000313" key="5">
    <source>
        <dbReference type="Proteomes" id="UP000887540"/>
    </source>
</evidence>
<feature type="DNA-binding region" description="HMG box" evidence="2">
    <location>
        <begin position="98"/>
        <end position="163"/>
    </location>
</feature>
<dbReference type="SUPFAM" id="SSF47095">
    <property type="entry name" value="HMG-box"/>
    <property type="match status" value="2"/>
</dbReference>
<name>A0A914C527_9BILA</name>
<protein>
    <submittedName>
        <fullName evidence="6">HMG box domain-containing protein</fullName>
    </submittedName>
</protein>
<dbReference type="GO" id="GO:0003677">
    <property type="term" value="F:DNA binding"/>
    <property type="evidence" value="ECO:0007669"/>
    <property type="project" value="UniProtKB-UniRule"/>
</dbReference>
<dbReference type="AlphaFoldDB" id="A0A914C527"/>
<sequence>MWNFVCASKTREPRPTSSWAGEKVSEAGKRAAILWKEISEAEKKKYEDEAAKITKQRRANYEKLTPQAQNALKIQTQERLSRSDKFSYHKKIKELGKPKQPANAYALYVQEIAKGAKSVDEAKISTKKAAQGWNAMNARERAPYVAKFETLRQQYEAELKAWESKMLKTGQEIPKRPIKRTASAPARKTTAAKPVRRASSVPARKTAAKKPKAVGTKGRGRPKKIATAKK</sequence>
<evidence type="ECO:0000313" key="6">
    <source>
        <dbReference type="WBParaSite" id="ACRNAN_Path_307.g1173.t1"/>
    </source>
</evidence>
<accession>A0A914C527</accession>
<dbReference type="PANTHER" id="PTHR48112:SF38">
    <property type="entry name" value="TRANSCRIPTION FACTOR A, MITOCHONDRIAL-LIKE PROTEIN"/>
    <property type="match status" value="1"/>
</dbReference>
<dbReference type="InterPro" id="IPR050342">
    <property type="entry name" value="HMGB"/>
</dbReference>
<dbReference type="SMART" id="SM00398">
    <property type="entry name" value="HMG"/>
    <property type="match status" value="2"/>
</dbReference>
<feature type="compositionally biased region" description="Basic residues" evidence="3">
    <location>
        <begin position="206"/>
        <end position="230"/>
    </location>
</feature>
<dbReference type="GO" id="GO:0005634">
    <property type="term" value="C:nucleus"/>
    <property type="evidence" value="ECO:0007669"/>
    <property type="project" value="UniProtKB-UniRule"/>
</dbReference>